<accession>A0AAE3VT98</accession>
<organism evidence="1 2">
    <name type="scientific">Amorphus orientalis</name>
    <dbReference type="NCBI Taxonomy" id="649198"/>
    <lineage>
        <taxon>Bacteria</taxon>
        <taxon>Pseudomonadati</taxon>
        <taxon>Pseudomonadota</taxon>
        <taxon>Alphaproteobacteria</taxon>
        <taxon>Hyphomicrobiales</taxon>
        <taxon>Amorphaceae</taxon>
        <taxon>Amorphus</taxon>
    </lineage>
</organism>
<evidence type="ECO:0000313" key="2">
    <source>
        <dbReference type="Proteomes" id="UP001229244"/>
    </source>
</evidence>
<protein>
    <recommendedName>
        <fullName evidence="3">Tox-PAAR-like domain-containing protein</fullName>
    </recommendedName>
</protein>
<proteinExistence type="predicted"/>
<name>A0AAE3VT98_9HYPH</name>
<evidence type="ECO:0000313" key="1">
    <source>
        <dbReference type="EMBL" id="MDQ0317425.1"/>
    </source>
</evidence>
<dbReference type="EMBL" id="JAUSUL010000005">
    <property type="protein sequence ID" value="MDQ0317425.1"/>
    <property type="molecule type" value="Genomic_DNA"/>
</dbReference>
<comment type="caution">
    <text evidence="1">The sequence shown here is derived from an EMBL/GenBank/DDBJ whole genome shotgun (WGS) entry which is preliminary data.</text>
</comment>
<sequence>MIFTCASSPTGMNINTSVDLLGIVVTPTVNVGSAATDVPTQVTNFVCCMPGKNELGTTTVSVGDIGPGVDNGEMLMANRHATFKLTYLLDFIPANSMLNVSLPNGIPPSGIGAELSPSQLKQMLLMPM</sequence>
<evidence type="ECO:0008006" key="3">
    <source>
        <dbReference type="Google" id="ProtNLM"/>
    </source>
</evidence>
<keyword evidence="2" id="KW-1185">Reference proteome</keyword>
<gene>
    <name evidence="1" type="ORF">J2S73_003909</name>
</gene>
<dbReference type="RefSeq" id="WP_306887343.1">
    <property type="nucleotide sequence ID" value="NZ_JAUSUL010000005.1"/>
</dbReference>
<dbReference type="Proteomes" id="UP001229244">
    <property type="component" value="Unassembled WGS sequence"/>
</dbReference>
<reference evidence="1" key="1">
    <citation type="submission" date="2023-07" db="EMBL/GenBank/DDBJ databases">
        <title>Genomic Encyclopedia of Type Strains, Phase IV (KMG-IV): sequencing the most valuable type-strain genomes for metagenomic binning, comparative biology and taxonomic classification.</title>
        <authorList>
            <person name="Goeker M."/>
        </authorList>
    </citation>
    <scope>NUCLEOTIDE SEQUENCE</scope>
    <source>
        <strain evidence="1">DSM 21202</strain>
    </source>
</reference>
<dbReference type="AlphaFoldDB" id="A0AAE3VT98"/>